<keyword evidence="1" id="KW-0813">Transport</keyword>
<sequence>MTIVSDSTLAKYVRAIKSSPRELIFNRKLLVTAALYAMSGIPITWDQGSSSIVPSLPGFQHAFGISSGANPSQISNFISFVYLTAGVGSGLSFFVNDRIGRLWSLRLYMAIWIVGQIIATFSSGHLGALYTARFISGLGIGPLTVTGPMSIVEIAPHEIRGLLATWFSVVMLLSLTVSCFVVYASFLHIAPSTLQYQVVWFVPCIIIAIIIVASFFVMYESPRWLMLRGREEEAMQTLVALRGLPADHPRVASEIADIRAQIGSEHARYGDAADSGMKAVLKETFLVRSNLRRVQQSCLCYILAQLSGANSVTSYLVPILTMIGQGGSTDRSMFLTGMYSMAKFFYTLIASFFFVDALGRRKSLFIGIVVQMVSDIYIGAFLKHKQAGAVAPGSSEGAIAAIYIHGFGYAVGLLVLPYVFGAELWPNNIRSFGSALTQTFHWLFYFGVNKATPSMLSSMHNWGTFLFFAGWCFVALVYVFIAVPETAGLSLEQLDALFEGPFWQMRRKANKQREQLAVIESQGSGSTERVDQEFIRKNDFNNEV</sequence>
<reference evidence="1" key="1">
    <citation type="submission" date="2024-09" db="EMBL/GenBank/DDBJ databases">
        <title>Draft Genome Sequences of Neofusicoccum parvum.</title>
        <authorList>
            <person name="Ashida A."/>
            <person name="Camagna M."/>
            <person name="Tanaka A."/>
            <person name="Takemoto D."/>
        </authorList>
    </citation>
    <scope>NUCLEOTIDE SEQUENCE</scope>
    <source>
        <strain evidence="1">PPO83</strain>
    </source>
</reference>
<proteinExistence type="predicted"/>
<name>A0ACB5SE54_9PEZI</name>
<dbReference type="EMBL" id="BSXG01000307">
    <property type="protein sequence ID" value="GME36915.1"/>
    <property type="molecule type" value="Genomic_DNA"/>
</dbReference>
<accession>A0ACB5SE54</accession>
<comment type="caution">
    <text evidence="1">The sequence shown here is derived from an EMBL/GenBank/DDBJ whole genome shotgun (WGS) entry which is preliminary data.</text>
</comment>
<organism evidence="1 2">
    <name type="scientific">Neofusicoccum parvum</name>
    <dbReference type="NCBI Taxonomy" id="310453"/>
    <lineage>
        <taxon>Eukaryota</taxon>
        <taxon>Fungi</taxon>
        <taxon>Dikarya</taxon>
        <taxon>Ascomycota</taxon>
        <taxon>Pezizomycotina</taxon>
        <taxon>Dothideomycetes</taxon>
        <taxon>Dothideomycetes incertae sedis</taxon>
        <taxon>Botryosphaeriales</taxon>
        <taxon>Botryosphaeriaceae</taxon>
        <taxon>Neofusicoccum</taxon>
    </lineage>
</organism>
<protein>
    <submittedName>
        <fullName evidence="1">Sugar transporter</fullName>
    </submittedName>
</protein>
<gene>
    <name evidence="1" type="primary">g983</name>
    <name evidence="1" type="ORF">NpPPO83_00000983</name>
</gene>
<evidence type="ECO:0000313" key="2">
    <source>
        <dbReference type="Proteomes" id="UP001165186"/>
    </source>
</evidence>
<evidence type="ECO:0000313" key="1">
    <source>
        <dbReference type="EMBL" id="GME36915.1"/>
    </source>
</evidence>
<keyword evidence="2" id="KW-1185">Reference proteome</keyword>
<dbReference type="Proteomes" id="UP001165186">
    <property type="component" value="Unassembled WGS sequence"/>
</dbReference>
<keyword evidence="1" id="KW-0762">Sugar transport</keyword>